<dbReference type="PANTHER" id="PTHR11695:SF294">
    <property type="entry name" value="RETICULON-4-INTERACTING PROTEIN 1, MITOCHONDRIAL"/>
    <property type="match status" value="1"/>
</dbReference>
<evidence type="ECO:0000259" key="2">
    <source>
        <dbReference type="SMART" id="SM00829"/>
    </source>
</evidence>
<dbReference type="InterPro" id="IPR050700">
    <property type="entry name" value="YIM1/Zinc_Alcohol_DH_Fams"/>
</dbReference>
<dbReference type="CDD" id="cd05289">
    <property type="entry name" value="MDR_like_2"/>
    <property type="match status" value="1"/>
</dbReference>
<dbReference type="SMART" id="SM00829">
    <property type="entry name" value="PKS_ER"/>
    <property type="match status" value="1"/>
</dbReference>
<dbReference type="InterPro" id="IPR011032">
    <property type="entry name" value="GroES-like_sf"/>
</dbReference>
<dbReference type="Gene3D" id="3.40.50.720">
    <property type="entry name" value="NAD(P)-binding Rossmann-like Domain"/>
    <property type="match status" value="1"/>
</dbReference>
<dbReference type="Proteomes" id="UP001310022">
    <property type="component" value="Unassembled WGS sequence"/>
</dbReference>
<organism evidence="3 4">
    <name type="scientific">Persicobacter diffluens</name>
    <dbReference type="NCBI Taxonomy" id="981"/>
    <lineage>
        <taxon>Bacteria</taxon>
        <taxon>Pseudomonadati</taxon>
        <taxon>Bacteroidota</taxon>
        <taxon>Cytophagia</taxon>
        <taxon>Cytophagales</taxon>
        <taxon>Persicobacteraceae</taxon>
        <taxon>Persicobacter</taxon>
    </lineage>
</organism>
<dbReference type="PANTHER" id="PTHR11695">
    <property type="entry name" value="ALCOHOL DEHYDROGENASE RELATED"/>
    <property type="match status" value="1"/>
</dbReference>
<dbReference type="SUPFAM" id="SSF51735">
    <property type="entry name" value="NAD(P)-binding Rossmann-fold domains"/>
    <property type="match status" value="1"/>
</dbReference>
<feature type="domain" description="Enoyl reductase (ER)" evidence="2">
    <location>
        <begin position="10"/>
        <end position="311"/>
    </location>
</feature>
<dbReference type="EMBL" id="BQKE01000001">
    <property type="protein sequence ID" value="GJM60526.1"/>
    <property type="molecule type" value="Genomic_DNA"/>
</dbReference>
<reference evidence="3 4" key="1">
    <citation type="submission" date="2021-12" db="EMBL/GenBank/DDBJ databases">
        <title>Genome sequencing of bacteria with rrn-lacking chromosome and rrn-plasmid.</title>
        <authorList>
            <person name="Anda M."/>
            <person name="Iwasaki W."/>
        </authorList>
    </citation>
    <scope>NUCLEOTIDE SEQUENCE [LARGE SCALE GENOMIC DNA]</scope>
    <source>
        <strain evidence="3 4">NBRC 15940</strain>
    </source>
</reference>
<gene>
    <name evidence="3" type="ORF">PEDI_10780</name>
</gene>
<evidence type="ECO:0000313" key="3">
    <source>
        <dbReference type="EMBL" id="GJM60526.1"/>
    </source>
</evidence>
<evidence type="ECO:0000313" key="4">
    <source>
        <dbReference type="Proteomes" id="UP001310022"/>
    </source>
</evidence>
<dbReference type="RefSeq" id="WP_338236252.1">
    <property type="nucleotide sequence ID" value="NZ_BQKE01000001.1"/>
</dbReference>
<evidence type="ECO:0000256" key="1">
    <source>
        <dbReference type="ARBA" id="ARBA00023002"/>
    </source>
</evidence>
<dbReference type="InterPro" id="IPR020843">
    <property type="entry name" value="ER"/>
</dbReference>
<dbReference type="InterPro" id="IPR036291">
    <property type="entry name" value="NAD(P)-bd_dom_sf"/>
</dbReference>
<dbReference type="SUPFAM" id="SSF50129">
    <property type="entry name" value="GroES-like"/>
    <property type="match status" value="1"/>
</dbReference>
<keyword evidence="1" id="KW-0560">Oxidoreductase</keyword>
<name>A0AAN4VWX4_9BACT</name>
<dbReference type="GO" id="GO:0016491">
    <property type="term" value="F:oxidoreductase activity"/>
    <property type="evidence" value="ECO:0007669"/>
    <property type="project" value="UniProtKB-KW"/>
</dbReference>
<protein>
    <submittedName>
        <fullName evidence="3">NADPH:quinone reductase</fullName>
    </submittedName>
</protein>
<dbReference type="AlphaFoldDB" id="A0AAN4VWX4"/>
<dbReference type="PROSITE" id="PS01162">
    <property type="entry name" value="QOR_ZETA_CRYSTAL"/>
    <property type="match status" value="1"/>
</dbReference>
<dbReference type="GO" id="GO:0008270">
    <property type="term" value="F:zinc ion binding"/>
    <property type="evidence" value="ECO:0007669"/>
    <property type="project" value="InterPro"/>
</dbReference>
<dbReference type="Pfam" id="PF08240">
    <property type="entry name" value="ADH_N"/>
    <property type="match status" value="1"/>
</dbReference>
<dbReference type="Pfam" id="PF13602">
    <property type="entry name" value="ADH_zinc_N_2"/>
    <property type="match status" value="1"/>
</dbReference>
<dbReference type="Gene3D" id="3.90.180.10">
    <property type="entry name" value="Medium-chain alcohol dehydrogenases, catalytic domain"/>
    <property type="match status" value="1"/>
</dbReference>
<keyword evidence="4" id="KW-1185">Reference proteome</keyword>
<proteinExistence type="predicted"/>
<sequence>MKAYLLMEAGDAGQLFLQDVPVPEISAEEVLVAVKAISINPADVKVRGSERGLEQLCGSERPVILGWDIAGVVKQVGAAVSDFQIGDEVFGMVNFPGRGNAYAEMVAAPAAHLAKIPANISFEEAAATTLAALTAWQVLAGRIKSDDRVLIQAGSGGVGHFAIQIAKALGAWVATTASGANQDFVLEMGADCAIDYQSHHFEVELTDIDFVLDGIGGKVLENSIKVMRKGGEIICLPQSEFSFGLQSSADNRQVSLGSILVTSSGEDMRHLADLLAKGALKPQVYKTYPFEDLPLAHEEVEKGRVVGKVIVRL</sequence>
<dbReference type="InterPro" id="IPR013154">
    <property type="entry name" value="ADH-like_N"/>
</dbReference>
<accession>A0AAN4VWX4</accession>
<dbReference type="InterPro" id="IPR002364">
    <property type="entry name" value="Quin_OxRdtase/zeta-crystal_CS"/>
</dbReference>
<comment type="caution">
    <text evidence="3">The sequence shown here is derived from an EMBL/GenBank/DDBJ whole genome shotgun (WGS) entry which is preliminary data.</text>
</comment>